<dbReference type="EMBL" id="JAUFPX010000002">
    <property type="protein sequence ID" value="MDN3590160.1"/>
    <property type="molecule type" value="Genomic_DNA"/>
</dbReference>
<evidence type="ECO:0000313" key="3">
    <source>
        <dbReference type="Proteomes" id="UP001224644"/>
    </source>
</evidence>
<dbReference type="RefSeq" id="WP_238221484.1">
    <property type="nucleotide sequence ID" value="NZ_BPQD01000001.1"/>
</dbReference>
<accession>A0ABT8BFW6</accession>
<keyword evidence="3" id="KW-1185">Reference proteome</keyword>
<dbReference type="PANTHER" id="PTHR43581">
    <property type="entry name" value="ATP/GTP PHOSPHATASE"/>
    <property type="match status" value="1"/>
</dbReference>
<protein>
    <submittedName>
        <fullName evidence="2">AAA family ATPase</fullName>
    </submittedName>
</protein>
<dbReference type="PANTHER" id="PTHR43581:SF2">
    <property type="entry name" value="EXCINUCLEASE ATPASE SUBUNIT"/>
    <property type="match status" value="1"/>
</dbReference>
<dbReference type="Gene3D" id="3.40.50.300">
    <property type="entry name" value="P-loop containing nucleotide triphosphate hydrolases"/>
    <property type="match status" value="1"/>
</dbReference>
<dbReference type="Proteomes" id="UP001224644">
    <property type="component" value="Unassembled WGS sequence"/>
</dbReference>
<dbReference type="Pfam" id="PF13175">
    <property type="entry name" value="AAA_15"/>
    <property type="match status" value="1"/>
</dbReference>
<dbReference type="InterPro" id="IPR051396">
    <property type="entry name" value="Bact_Antivir_Def_Nuclease"/>
</dbReference>
<evidence type="ECO:0000313" key="2">
    <source>
        <dbReference type="EMBL" id="MDN3590160.1"/>
    </source>
</evidence>
<sequence length="529" mass="59967">MLKYGFTNLRRLETVEPVEIRPITLLIGRNSSGKSTFLRTIPLFRQSINTKTSSPILWFGDLVDFGSYDISVTSGMVDREMSFTFVLDDVQVVTGGNIFYYRYSPPIVNSYENVRCKISIAPVERRTRISNIEIELSNEKTNIALSFDEDGVLTSFNVNDTASTLNLDIFRYTVSTGTLFPAIISHAKAVGVKRQSGVVFYPPTEDSPFEKEALRIIRASTDKRISEKTLKEFVRSLFLQPFLTNDYLRRLSNSQNSKFRTFIREMAADPESVTKKQLSDLILGSSVPNVVDSISSKLKKMFGSTLYIGPARARSERYYRYQDLSVSEIDPDGKNFPMFLNSLSYQQMNSLSNWIKDLFGYGITVIEEAGHISIKLVEHDSSPNVTDVGYGVSQILPVLGQIWWARARPRGQDDQSDFTLLAVEQPELHLHPAHQALLADALVGEALVSADDEHMRSRVSFIVETHSETLINRLGELIGRKRISRNEVQILLFEQSLQNEDITVVRSVEYDEKGVIVDWPYGFFEPESR</sequence>
<dbReference type="InterPro" id="IPR041685">
    <property type="entry name" value="AAA_GajA/Old/RecF-like"/>
</dbReference>
<dbReference type="InterPro" id="IPR027417">
    <property type="entry name" value="P-loop_NTPase"/>
</dbReference>
<proteinExistence type="predicted"/>
<organism evidence="2 3">
    <name type="scientific">Methylobacterium adhaesivum</name>
    <dbReference type="NCBI Taxonomy" id="333297"/>
    <lineage>
        <taxon>Bacteria</taxon>
        <taxon>Pseudomonadati</taxon>
        <taxon>Pseudomonadota</taxon>
        <taxon>Alphaproteobacteria</taxon>
        <taxon>Hyphomicrobiales</taxon>
        <taxon>Methylobacteriaceae</taxon>
        <taxon>Methylobacterium</taxon>
    </lineage>
</organism>
<comment type="caution">
    <text evidence="2">The sequence shown here is derived from an EMBL/GenBank/DDBJ whole genome shotgun (WGS) entry which is preliminary data.</text>
</comment>
<reference evidence="3" key="1">
    <citation type="journal article" date="2019" name="Int. J. Syst. Evol. Microbiol.">
        <title>The Global Catalogue of Microorganisms (GCM) 10K type strain sequencing project: providing services to taxonomists for standard genome sequencing and annotation.</title>
        <authorList>
            <consortium name="The Broad Institute Genomics Platform"/>
            <consortium name="The Broad Institute Genome Sequencing Center for Infectious Disease"/>
            <person name="Wu L."/>
            <person name="Ma J."/>
        </authorList>
    </citation>
    <scope>NUCLEOTIDE SEQUENCE [LARGE SCALE GENOMIC DNA]</scope>
    <source>
        <strain evidence="3">CECT 7069</strain>
    </source>
</reference>
<feature type="domain" description="Endonuclease GajA/Old nuclease/RecF-like AAA" evidence="1">
    <location>
        <begin position="8"/>
        <end position="471"/>
    </location>
</feature>
<evidence type="ECO:0000259" key="1">
    <source>
        <dbReference type="Pfam" id="PF13175"/>
    </source>
</evidence>
<gene>
    <name evidence="2" type="ORF">QWZ12_05970</name>
</gene>
<name>A0ABT8BFW6_9HYPH</name>
<dbReference type="SUPFAM" id="SSF52540">
    <property type="entry name" value="P-loop containing nucleoside triphosphate hydrolases"/>
    <property type="match status" value="1"/>
</dbReference>